<keyword evidence="3" id="KW-0804">Transcription</keyword>
<dbReference type="PROSITE" id="PS00356">
    <property type="entry name" value="HTH_LACI_1"/>
    <property type="match status" value="1"/>
</dbReference>
<dbReference type="Gene3D" id="1.10.260.40">
    <property type="entry name" value="lambda repressor-like DNA-binding domains"/>
    <property type="match status" value="1"/>
</dbReference>
<dbReference type="SMART" id="SM00354">
    <property type="entry name" value="HTH_LACI"/>
    <property type="match status" value="1"/>
</dbReference>
<evidence type="ECO:0000259" key="4">
    <source>
        <dbReference type="PROSITE" id="PS50932"/>
    </source>
</evidence>
<dbReference type="InterPro" id="IPR028082">
    <property type="entry name" value="Peripla_BP_I"/>
</dbReference>
<dbReference type="PANTHER" id="PTHR30146:SF109">
    <property type="entry name" value="HTH-TYPE TRANSCRIPTIONAL REGULATOR GALS"/>
    <property type="match status" value="1"/>
</dbReference>
<gene>
    <name evidence="5" type="ORF">D9V41_09825</name>
</gene>
<sequence length="342" mass="36190">MRAQRALRLQDVAERAGVSLATASRALSGRDGVSSGLAERVREVAREMGYVANPHARSLAGGSTPSVGLVVHEISDPYFAEIATGVMRIGDREGLTVQVCHTGRDPDREVAQIRALAANRVGRIIIAGSGFVDAAFQRETRRALDDYRATGGRVAVIGRHHLSADAVLPDNRDGARSVVDHLLTLGHRRLAIVAGSRLLTTVADRLAGAMETLTEHGLDPSSVPVIEAEFTRRGGKEAARRVLDEHPDVTAILALNDDMAIGVLSSLRAAGVDVPGDVSVAGFDDIGVAQDLAPSLTTVRLPMTTLGEIALSLTLQEPAARARRRTTGHELVVRDSTGAPRS</sequence>
<name>A0A3L8PLX9_9ACTN</name>
<keyword evidence="2" id="KW-0238">DNA-binding</keyword>
<protein>
    <submittedName>
        <fullName evidence="5">LacI family transcriptional regulator</fullName>
    </submittedName>
</protein>
<dbReference type="AlphaFoldDB" id="A0A3L8PLX9"/>
<dbReference type="Gene3D" id="3.40.50.2300">
    <property type="match status" value="2"/>
</dbReference>
<evidence type="ECO:0000256" key="3">
    <source>
        <dbReference type="ARBA" id="ARBA00023163"/>
    </source>
</evidence>
<organism evidence="5 6">
    <name type="scientific">Aeromicrobium phragmitis</name>
    <dbReference type="NCBI Taxonomy" id="2478914"/>
    <lineage>
        <taxon>Bacteria</taxon>
        <taxon>Bacillati</taxon>
        <taxon>Actinomycetota</taxon>
        <taxon>Actinomycetes</taxon>
        <taxon>Propionibacteriales</taxon>
        <taxon>Nocardioidaceae</taxon>
        <taxon>Aeromicrobium</taxon>
    </lineage>
</organism>
<dbReference type="RefSeq" id="WP_121794390.1">
    <property type="nucleotide sequence ID" value="NZ_RDBF01000006.1"/>
</dbReference>
<dbReference type="Pfam" id="PF13377">
    <property type="entry name" value="Peripla_BP_3"/>
    <property type="match status" value="1"/>
</dbReference>
<dbReference type="EMBL" id="RDBF01000006">
    <property type="protein sequence ID" value="RLV55753.1"/>
    <property type="molecule type" value="Genomic_DNA"/>
</dbReference>
<reference evidence="5 6" key="1">
    <citation type="submission" date="2018-10" db="EMBL/GenBank/DDBJ databases">
        <title>Aeromicrobium sp. 9W16Y-2 whole genome shotgun sequence.</title>
        <authorList>
            <person name="Li F."/>
        </authorList>
    </citation>
    <scope>NUCLEOTIDE SEQUENCE [LARGE SCALE GENOMIC DNA]</scope>
    <source>
        <strain evidence="5 6">9W16Y-2</strain>
    </source>
</reference>
<dbReference type="CDD" id="cd06267">
    <property type="entry name" value="PBP1_LacI_sugar_binding-like"/>
    <property type="match status" value="1"/>
</dbReference>
<dbReference type="GO" id="GO:0000976">
    <property type="term" value="F:transcription cis-regulatory region binding"/>
    <property type="evidence" value="ECO:0007669"/>
    <property type="project" value="TreeGrafter"/>
</dbReference>
<dbReference type="InterPro" id="IPR010982">
    <property type="entry name" value="Lambda_DNA-bd_dom_sf"/>
</dbReference>
<keyword evidence="6" id="KW-1185">Reference proteome</keyword>
<evidence type="ECO:0000256" key="1">
    <source>
        <dbReference type="ARBA" id="ARBA00023015"/>
    </source>
</evidence>
<evidence type="ECO:0000256" key="2">
    <source>
        <dbReference type="ARBA" id="ARBA00023125"/>
    </source>
</evidence>
<dbReference type="Pfam" id="PF00356">
    <property type="entry name" value="LacI"/>
    <property type="match status" value="1"/>
</dbReference>
<proteinExistence type="predicted"/>
<feature type="domain" description="HTH lacI-type" evidence="4">
    <location>
        <begin position="7"/>
        <end position="61"/>
    </location>
</feature>
<evidence type="ECO:0000313" key="6">
    <source>
        <dbReference type="Proteomes" id="UP000282515"/>
    </source>
</evidence>
<dbReference type="SUPFAM" id="SSF47413">
    <property type="entry name" value="lambda repressor-like DNA-binding domains"/>
    <property type="match status" value="1"/>
</dbReference>
<dbReference type="GO" id="GO:0003700">
    <property type="term" value="F:DNA-binding transcription factor activity"/>
    <property type="evidence" value="ECO:0007669"/>
    <property type="project" value="TreeGrafter"/>
</dbReference>
<dbReference type="InterPro" id="IPR046335">
    <property type="entry name" value="LacI/GalR-like_sensor"/>
</dbReference>
<dbReference type="CDD" id="cd01392">
    <property type="entry name" value="HTH_LacI"/>
    <property type="match status" value="1"/>
</dbReference>
<dbReference type="PROSITE" id="PS50932">
    <property type="entry name" value="HTH_LACI_2"/>
    <property type="match status" value="1"/>
</dbReference>
<accession>A0A3L8PLX9</accession>
<dbReference type="SUPFAM" id="SSF53822">
    <property type="entry name" value="Periplasmic binding protein-like I"/>
    <property type="match status" value="1"/>
</dbReference>
<dbReference type="OrthoDB" id="3226810at2"/>
<dbReference type="PANTHER" id="PTHR30146">
    <property type="entry name" value="LACI-RELATED TRANSCRIPTIONAL REPRESSOR"/>
    <property type="match status" value="1"/>
</dbReference>
<evidence type="ECO:0000313" key="5">
    <source>
        <dbReference type="EMBL" id="RLV55753.1"/>
    </source>
</evidence>
<dbReference type="Proteomes" id="UP000282515">
    <property type="component" value="Unassembled WGS sequence"/>
</dbReference>
<keyword evidence="1" id="KW-0805">Transcription regulation</keyword>
<dbReference type="InterPro" id="IPR000843">
    <property type="entry name" value="HTH_LacI"/>
</dbReference>
<comment type="caution">
    <text evidence="5">The sequence shown here is derived from an EMBL/GenBank/DDBJ whole genome shotgun (WGS) entry which is preliminary data.</text>
</comment>